<name>A0A453HG82_AEGTS</name>
<reference evidence="1" key="5">
    <citation type="journal article" date="2021" name="G3 (Bethesda)">
        <title>Aegilops tauschii genome assembly Aet v5.0 features greater sequence contiguity and improved annotation.</title>
        <authorList>
            <person name="Wang L."/>
            <person name="Zhu T."/>
            <person name="Rodriguez J.C."/>
            <person name="Deal K.R."/>
            <person name="Dubcovsky J."/>
            <person name="McGuire P.E."/>
            <person name="Lux T."/>
            <person name="Spannagl M."/>
            <person name="Mayer K.F.X."/>
            <person name="Baldrich P."/>
            <person name="Meyers B.C."/>
            <person name="Huo N."/>
            <person name="Gu Y.Q."/>
            <person name="Zhou H."/>
            <person name="Devos K.M."/>
            <person name="Bennetzen J.L."/>
            <person name="Unver T."/>
            <person name="Budak H."/>
            <person name="Gulick P.J."/>
            <person name="Galiba G."/>
            <person name="Kalapos B."/>
            <person name="Nelson D.R."/>
            <person name="Li P."/>
            <person name="You F.M."/>
            <person name="Luo M.C."/>
            <person name="Dvorak J."/>
        </authorList>
    </citation>
    <scope>NUCLEOTIDE SEQUENCE [LARGE SCALE GENOMIC DNA]</scope>
    <source>
        <strain evidence="1">cv. AL8/78</strain>
    </source>
</reference>
<proteinExistence type="predicted"/>
<reference evidence="1" key="3">
    <citation type="journal article" date="2017" name="Nature">
        <title>Genome sequence of the progenitor of the wheat D genome Aegilops tauschii.</title>
        <authorList>
            <person name="Luo M.C."/>
            <person name="Gu Y.Q."/>
            <person name="Puiu D."/>
            <person name="Wang H."/>
            <person name="Twardziok S.O."/>
            <person name="Deal K.R."/>
            <person name="Huo N."/>
            <person name="Zhu T."/>
            <person name="Wang L."/>
            <person name="Wang Y."/>
            <person name="McGuire P.E."/>
            <person name="Liu S."/>
            <person name="Long H."/>
            <person name="Ramasamy R.K."/>
            <person name="Rodriguez J.C."/>
            <person name="Van S.L."/>
            <person name="Yuan L."/>
            <person name="Wang Z."/>
            <person name="Xia Z."/>
            <person name="Xiao L."/>
            <person name="Anderson O.D."/>
            <person name="Ouyang S."/>
            <person name="Liang Y."/>
            <person name="Zimin A.V."/>
            <person name="Pertea G."/>
            <person name="Qi P."/>
            <person name="Bennetzen J.L."/>
            <person name="Dai X."/>
            <person name="Dawson M.W."/>
            <person name="Muller H.G."/>
            <person name="Kugler K."/>
            <person name="Rivarola-Duarte L."/>
            <person name="Spannagl M."/>
            <person name="Mayer K.F.X."/>
            <person name="Lu F.H."/>
            <person name="Bevan M.W."/>
            <person name="Leroy P."/>
            <person name="Li P."/>
            <person name="You F.M."/>
            <person name="Sun Q."/>
            <person name="Liu Z."/>
            <person name="Lyons E."/>
            <person name="Wicker T."/>
            <person name="Salzberg S.L."/>
            <person name="Devos K.M."/>
            <person name="Dvorak J."/>
        </authorList>
    </citation>
    <scope>NUCLEOTIDE SEQUENCE [LARGE SCALE GENOMIC DNA]</scope>
    <source>
        <strain evidence="1">cv. AL8/78</strain>
    </source>
</reference>
<reference evidence="2" key="1">
    <citation type="journal article" date="2014" name="Science">
        <title>Ancient hybridizations among the ancestral genomes of bread wheat.</title>
        <authorList>
            <consortium name="International Wheat Genome Sequencing Consortium,"/>
            <person name="Marcussen T."/>
            <person name="Sandve S.R."/>
            <person name="Heier L."/>
            <person name="Spannagl M."/>
            <person name="Pfeifer M."/>
            <person name="Jakobsen K.S."/>
            <person name="Wulff B.B."/>
            <person name="Steuernagel B."/>
            <person name="Mayer K.F."/>
            <person name="Olsen O.A."/>
        </authorList>
    </citation>
    <scope>NUCLEOTIDE SEQUENCE [LARGE SCALE GENOMIC DNA]</scope>
    <source>
        <strain evidence="2">cv. AL8/78</strain>
    </source>
</reference>
<dbReference type="Gramene" id="AET4Gv20182800.2">
    <property type="protein sequence ID" value="AET4Gv20182800.2"/>
    <property type="gene ID" value="AET4Gv20182800"/>
</dbReference>
<dbReference type="Proteomes" id="UP000015105">
    <property type="component" value="Chromosome 4D"/>
</dbReference>
<evidence type="ECO:0000313" key="2">
    <source>
        <dbReference type="Proteomes" id="UP000015105"/>
    </source>
</evidence>
<reference evidence="1" key="4">
    <citation type="submission" date="2019-03" db="UniProtKB">
        <authorList>
            <consortium name="EnsemblPlants"/>
        </authorList>
    </citation>
    <scope>IDENTIFICATION</scope>
</reference>
<accession>A0A453HG82</accession>
<reference evidence="2" key="2">
    <citation type="journal article" date="2017" name="Nat. Plants">
        <title>The Aegilops tauschii genome reveals multiple impacts of transposons.</title>
        <authorList>
            <person name="Zhao G."/>
            <person name="Zou C."/>
            <person name="Li K."/>
            <person name="Wang K."/>
            <person name="Li T."/>
            <person name="Gao L."/>
            <person name="Zhang X."/>
            <person name="Wang H."/>
            <person name="Yang Z."/>
            <person name="Liu X."/>
            <person name="Jiang W."/>
            <person name="Mao L."/>
            <person name="Kong X."/>
            <person name="Jiao Y."/>
            <person name="Jia J."/>
        </authorList>
    </citation>
    <scope>NUCLEOTIDE SEQUENCE [LARGE SCALE GENOMIC DNA]</scope>
    <source>
        <strain evidence="2">cv. AL8/78</strain>
    </source>
</reference>
<keyword evidence="2" id="KW-1185">Reference proteome</keyword>
<evidence type="ECO:0000313" key="1">
    <source>
        <dbReference type="EnsemblPlants" id="AET4Gv20182800.2"/>
    </source>
</evidence>
<organism evidence="1 2">
    <name type="scientific">Aegilops tauschii subsp. strangulata</name>
    <name type="common">Goatgrass</name>
    <dbReference type="NCBI Taxonomy" id="200361"/>
    <lineage>
        <taxon>Eukaryota</taxon>
        <taxon>Viridiplantae</taxon>
        <taxon>Streptophyta</taxon>
        <taxon>Embryophyta</taxon>
        <taxon>Tracheophyta</taxon>
        <taxon>Spermatophyta</taxon>
        <taxon>Magnoliopsida</taxon>
        <taxon>Liliopsida</taxon>
        <taxon>Poales</taxon>
        <taxon>Poaceae</taxon>
        <taxon>BOP clade</taxon>
        <taxon>Pooideae</taxon>
        <taxon>Triticodae</taxon>
        <taxon>Triticeae</taxon>
        <taxon>Triticinae</taxon>
        <taxon>Aegilops</taxon>
    </lineage>
</organism>
<protein>
    <submittedName>
        <fullName evidence="1">Uncharacterized protein</fullName>
    </submittedName>
</protein>
<dbReference type="EnsemblPlants" id="AET4Gv20182800.2">
    <property type="protein sequence ID" value="AET4Gv20182800.2"/>
    <property type="gene ID" value="AET4Gv20182800"/>
</dbReference>
<dbReference type="AlphaFoldDB" id="A0A453HG82"/>
<sequence>YLRIGQDTTTESVRRFAKLVIRLYGEQYLRALNEEDTKRLMESMISISSIDLLCSKD</sequence>